<gene>
    <name evidence="1" type="ORF">AAFH96_05525</name>
</gene>
<reference evidence="1 2" key="1">
    <citation type="submission" date="2024-04" db="EMBL/GenBank/DDBJ databases">
        <title>Polymorphospora sp. isolated from Baiyangdian Lake in Xiong'an New Area.</title>
        <authorList>
            <person name="Zhang X."/>
            <person name="Liu J."/>
        </authorList>
    </citation>
    <scope>NUCLEOTIDE SEQUENCE [LARGE SCALE GENOMIC DNA]</scope>
    <source>
        <strain evidence="1 2">2-325</strain>
    </source>
</reference>
<protein>
    <recommendedName>
        <fullName evidence="3">4Fe-4S Wbl-type domain-containing protein</fullName>
    </recommendedName>
</protein>
<accession>A0ABV5CKP0</accession>
<dbReference type="Proteomes" id="UP001582793">
    <property type="component" value="Unassembled WGS sequence"/>
</dbReference>
<evidence type="ECO:0000313" key="2">
    <source>
        <dbReference type="Proteomes" id="UP001582793"/>
    </source>
</evidence>
<proteinExistence type="predicted"/>
<evidence type="ECO:0000313" key="1">
    <source>
        <dbReference type="EMBL" id="MFB6392563.1"/>
    </source>
</evidence>
<sequence length="128" mass="14643">MTFRSKTCIEIVCDGGPCEPWYSGTSHFDTEAAAIEQARYEGWIVLPDGRAWCRRCAEKVDCTVTGHQWQERQPATHHGVAYRRRWCGRCSVTDFDPPHDELATALDVAKARRREAERRQRRGGGHRG</sequence>
<keyword evidence="2" id="KW-1185">Reference proteome</keyword>
<evidence type="ECO:0008006" key="3">
    <source>
        <dbReference type="Google" id="ProtNLM"/>
    </source>
</evidence>
<organism evidence="1 2">
    <name type="scientific">Polymorphospora lycopeni</name>
    <dbReference type="NCBI Taxonomy" id="3140240"/>
    <lineage>
        <taxon>Bacteria</taxon>
        <taxon>Bacillati</taxon>
        <taxon>Actinomycetota</taxon>
        <taxon>Actinomycetes</taxon>
        <taxon>Micromonosporales</taxon>
        <taxon>Micromonosporaceae</taxon>
        <taxon>Polymorphospora</taxon>
    </lineage>
</organism>
<dbReference type="RefSeq" id="WP_375733279.1">
    <property type="nucleotide sequence ID" value="NZ_JBCGDC010000011.1"/>
</dbReference>
<dbReference type="EMBL" id="JBCGDC010000011">
    <property type="protein sequence ID" value="MFB6392563.1"/>
    <property type="molecule type" value="Genomic_DNA"/>
</dbReference>
<comment type="caution">
    <text evidence="1">The sequence shown here is derived from an EMBL/GenBank/DDBJ whole genome shotgun (WGS) entry which is preliminary data.</text>
</comment>
<name>A0ABV5CKP0_9ACTN</name>